<dbReference type="Pfam" id="PF00078">
    <property type="entry name" value="RVT_1"/>
    <property type="match status" value="1"/>
</dbReference>
<sequence length="148" mass="16649">MDNIAIDKRMLEQWLKSGFMDKGLFYRTDEGTPQGGVISPTLMLMTLAGLEQHIKSTALKKGARANFIGYADDFVVTCASKEVLENDIKPLIADFLAKRGLTLSEEKTHITHISRGFDFLGFNHRKYKGKLLIKPSKSNTLLFLSNLR</sequence>
<organism evidence="3 4">
    <name type="scientific">Vibrio variabilis</name>
    <dbReference type="NCBI Taxonomy" id="990271"/>
    <lineage>
        <taxon>Bacteria</taxon>
        <taxon>Pseudomonadati</taxon>
        <taxon>Pseudomonadota</taxon>
        <taxon>Gammaproteobacteria</taxon>
        <taxon>Vibrionales</taxon>
        <taxon>Vibrionaceae</taxon>
        <taxon>Vibrio</taxon>
    </lineage>
</organism>
<dbReference type="CDD" id="cd01651">
    <property type="entry name" value="RT_G2_intron"/>
    <property type="match status" value="1"/>
</dbReference>
<keyword evidence="4" id="KW-1185">Reference proteome</keyword>
<evidence type="ECO:0000313" key="3">
    <source>
        <dbReference type="EMBL" id="GAL27792.1"/>
    </source>
</evidence>
<gene>
    <name evidence="3" type="ORF">JCM19239_1513</name>
</gene>
<dbReference type="EC" id="2.7.7.49" evidence="3"/>
<dbReference type="EMBL" id="BBMS01000033">
    <property type="protein sequence ID" value="GAL27792.1"/>
    <property type="molecule type" value="Genomic_DNA"/>
</dbReference>
<dbReference type="GO" id="GO:0003964">
    <property type="term" value="F:RNA-directed DNA polymerase activity"/>
    <property type="evidence" value="ECO:0007669"/>
    <property type="project" value="UniProtKB-KW"/>
</dbReference>
<name>A0ABQ0JGA1_9VIBR</name>
<reference evidence="4" key="1">
    <citation type="submission" date="2014-09" db="EMBL/GenBank/DDBJ databases">
        <title>Vibrio variabilis JCM 19239. (C206) whole genome shotgun sequence.</title>
        <authorList>
            <person name="Sawabe T."/>
            <person name="Meirelles P."/>
            <person name="Nakanishi M."/>
            <person name="Sayaka M."/>
            <person name="Hattori M."/>
            <person name="Ohkuma M."/>
        </authorList>
    </citation>
    <scope>NUCLEOTIDE SEQUENCE [LARGE SCALE GENOMIC DNA]</scope>
    <source>
        <strain evidence="4">JCM 19239</strain>
    </source>
</reference>
<comment type="caution">
    <text evidence="3">The sequence shown here is derived from an EMBL/GenBank/DDBJ whole genome shotgun (WGS) entry which is preliminary data.</text>
</comment>
<feature type="domain" description="Reverse transcriptase" evidence="2">
    <location>
        <begin position="1"/>
        <end position="124"/>
    </location>
</feature>
<keyword evidence="3" id="KW-0808">Transferase</keyword>
<comment type="similarity">
    <text evidence="1">Belongs to the bacterial reverse transcriptase family.</text>
</comment>
<dbReference type="SUPFAM" id="SSF56672">
    <property type="entry name" value="DNA/RNA polymerases"/>
    <property type="match status" value="1"/>
</dbReference>
<evidence type="ECO:0000313" key="4">
    <source>
        <dbReference type="Proteomes" id="UP000029223"/>
    </source>
</evidence>
<evidence type="ECO:0000256" key="1">
    <source>
        <dbReference type="ARBA" id="ARBA00034120"/>
    </source>
</evidence>
<protein>
    <submittedName>
        <fullName evidence="3">Retron-type RNA-directed DNA polymerase</fullName>
        <ecNumber evidence="3">2.7.7.49</ecNumber>
    </submittedName>
</protein>
<proteinExistence type="inferred from homology"/>
<dbReference type="InterPro" id="IPR000477">
    <property type="entry name" value="RT_dom"/>
</dbReference>
<keyword evidence="3" id="KW-0548">Nucleotidyltransferase</keyword>
<dbReference type="InterPro" id="IPR051083">
    <property type="entry name" value="GrpII_Intron_Splice-Mob/Def"/>
</dbReference>
<dbReference type="PANTHER" id="PTHR34047:SF10">
    <property type="entry name" value="GROUP II INTRON-ASSOCIATED OPEN READING FRAME"/>
    <property type="match status" value="1"/>
</dbReference>
<dbReference type="PROSITE" id="PS50878">
    <property type="entry name" value="RT_POL"/>
    <property type="match status" value="1"/>
</dbReference>
<dbReference type="InterPro" id="IPR043502">
    <property type="entry name" value="DNA/RNA_pol_sf"/>
</dbReference>
<keyword evidence="3" id="KW-0695">RNA-directed DNA polymerase</keyword>
<evidence type="ECO:0000259" key="2">
    <source>
        <dbReference type="PROSITE" id="PS50878"/>
    </source>
</evidence>
<dbReference type="PANTHER" id="PTHR34047">
    <property type="entry name" value="NUCLEAR INTRON MATURASE 1, MITOCHONDRIAL-RELATED"/>
    <property type="match status" value="1"/>
</dbReference>
<accession>A0ABQ0JGA1</accession>
<reference evidence="4" key="2">
    <citation type="submission" date="2014-09" db="EMBL/GenBank/DDBJ databases">
        <authorList>
            <consortium name="NBRP consortium"/>
            <person name="Sawabe T."/>
            <person name="Meirelles P."/>
            <person name="Nakanishi M."/>
            <person name="Sayaka M."/>
            <person name="Hattori M."/>
            <person name="Ohkuma M."/>
        </authorList>
    </citation>
    <scope>NUCLEOTIDE SEQUENCE [LARGE SCALE GENOMIC DNA]</scope>
    <source>
        <strain evidence="4">JCM 19239</strain>
    </source>
</reference>
<dbReference type="Proteomes" id="UP000029223">
    <property type="component" value="Unassembled WGS sequence"/>
</dbReference>